<accession>A6KME2</accession>
<evidence type="ECO:0000313" key="2">
    <source>
        <dbReference type="Proteomes" id="UP000234681"/>
    </source>
</evidence>
<reference evidence="2" key="1">
    <citation type="submission" date="2005-09" db="EMBL/GenBank/DDBJ databases">
        <authorList>
            <person name="Mural R.J."/>
            <person name="Li P.W."/>
            <person name="Adams M.D."/>
            <person name="Amanatides P.G."/>
            <person name="Baden-Tillson H."/>
            <person name="Barnstead M."/>
            <person name="Chin S.H."/>
            <person name="Dew I."/>
            <person name="Evans C.A."/>
            <person name="Ferriera S."/>
            <person name="Flanigan M."/>
            <person name="Fosler C."/>
            <person name="Glodek A."/>
            <person name="Gu Z."/>
            <person name="Holt R.A."/>
            <person name="Jennings D."/>
            <person name="Kraft C.L."/>
            <person name="Lu F."/>
            <person name="Nguyen T."/>
            <person name="Nusskern D.R."/>
            <person name="Pfannkoch C.M."/>
            <person name="Sitter C."/>
            <person name="Sutton G.G."/>
            <person name="Venter J.C."/>
            <person name="Wang Z."/>
            <person name="Woodage T."/>
            <person name="Zheng X.H."/>
            <person name="Zhong F."/>
        </authorList>
    </citation>
    <scope>NUCLEOTIDE SEQUENCE [LARGE SCALE GENOMIC DNA]</scope>
    <source>
        <strain>BN</strain>
        <strain evidence="2">Sprague-Dawley</strain>
    </source>
</reference>
<gene>
    <name evidence="1" type="ORF">rCG_38475</name>
</gene>
<dbReference type="EMBL" id="CH474066">
    <property type="protein sequence ID" value="EDL88850.1"/>
    <property type="molecule type" value="Genomic_DNA"/>
</dbReference>
<organism evidence="1 2">
    <name type="scientific">Rattus norvegicus</name>
    <name type="common">Rat</name>
    <dbReference type="NCBI Taxonomy" id="10116"/>
    <lineage>
        <taxon>Eukaryota</taxon>
        <taxon>Metazoa</taxon>
        <taxon>Chordata</taxon>
        <taxon>Craniata</taxon>
        <taxon>Vertebrata</taxon>
        <taxon>Euteleostomi</taxon>
        <taxon>Mammalia</taxon>
        <taxon>Eutheria</taxon>
        <taxon>Euarchontoglires</taxon>
        <taxon>Glires</taxon>
        <taxon>Rodentia</taxon>
        <taxon>Myomorpha</taxon>
        <taxon>Muroidea</taxon>
        <taxon>Muridae</taxon>
        <taxon>Murinae</taxon>
        <taxon>Rattus</taxon>
    </lineage>
</organism>
<protein>
    <submittedName>
        <fullName evidence="1">RCG38475</fullName>
    </submittedName>
</protein>
<dbReference type="Proteomes" id="UP000234681">
    <property type="component" value="Chromosome 3"/>
</dbReference>
<name>A6KME2_RAT</name>
<proteinExistence type="predicted"/>
<dbReference type="AlphaFoldDB" id="A6KME2"/>
<evidence type="ECO:0000313" key="1">
    <source>
        <dbReference type="EMBL" id="EDL88850.1"/>
    </source>
</evidence>
<sequence>MLQAAHTCNVRVCPWCAPCVGRAIPPCTLFSPEGGPVSTSLLLGAHDWYLPYSFPRFLRRFFGSFGARKCEYNIIYMNMLICSLGKHPQGFFPVIHLCGSLRPWQARVKFLFPCWI</sequence>